<dbReference type="InterPro" id="IPR013708">
    <property type="entry name" value="Shikimate_DH-bd_N"/>
</dbReference>
<dbReference type="NCBIfam" id="NF001311">
    <property type="entry name" value="PRK00258.1-3"/>
    <property type="match status" value="1"/>
</dbReference>
<name>A0A6J6TT84_9ZZZZ</name>
<evidence type="ECO:0000313" key="3">
    <source>
        <dbReference type="EMBL" id="CAB4749663.1"/>
    </source>
</evidence>
<dbReference type="InterPro" id="IPR046346">
    <property type="entry name" value="Aminoacid_DH-like_N_sf"/>
</dbReference>
<dbReference type="Gene3D" id="3.40.50.10860">
    <property type="entry name" value="Leucine Dehydrogenase, chain A, domain 1"/>
    <property type="match status" value="1"/>
</dbReference>
<gene>
    <name evidence="3" type="ORF">UFOPK2761_01893</name>
</gene>
<dbReference type="CDD" id="cd01065">
    <property type="entry name" value="NAD_bind_Shikimate_DH"/>
    <property type="match status" value="1"/>
</dbReference>
<dbReference type="SUPFAM" id="SSF51735">
    <property type="entry name" value="NAD(P)-binding Rossmann-fold domains"/>
    <property type="match status" value="1"/>
</dbReference>
<dbReference type="PANTHER" id="PTHR21089">
    <property type="entry name" value="SHIKIMATE DEHYDROGENASE"/>
    <property type="match status" value="1"/>
</dbReference>
<proteinExistence type="predicted"/>
<dbReference type="InterPro" id="IPR022893">
    <property type="entry name" value="Shikimate_DH_fam"/>
</dbReference>
<evidence type="ECO:0000259" key="1">
    <source>
        <dbReference type="Pfam" id="PF08501"/>
    </source>
</evidence>
<dbReference type="Pfam" id="PF18317">
    <property type="entry name" value="SDH_C"/>
    <property type="match status" value="1"/>
</dbReference>
<dbReference type="AlphaFoldDB" id="A0A6J6TT84"/>
<dbReference type="InterPro" id="IPR041121">
    <property type="entry name" value="SDH_C"/>
</dbReference>
<protein>
    <submittedName>
        <fullName evidence="3">Unannotated protein</fullName>
    </submittedName>
</protein>
<dbReference type="GO" id="GO:0005829">
    <property type="term" value="C:cytosol"/>
    <property type="evidence" value="ECO:0007669"/>
    <property type="project" value="TreeGrafter"/>
</dbReference>
<reference evidence="3" key="1">
    <citation type="submission" date="2020-05" db="EMBL/GenBank/DDBJ databases">
        <authorList>
            <person name="Chiriac C."/>
            <person name="Salcher M."/>
            <person name="Ghai R."/>
            <person name="Kavagutti S V."/>
        </authorList>
    </citation>
    <scope>NUCLEOTIDE SEQUENCE</scope>
</reference>
<dbReference type="SUPFAM" id="SSF53223">
    <property type="entry name" value="Aminoacid dehydrogenase-like, N-terminal domain"/>
    <property type="match status" value="1"/>
</dbReference>
<evidence type="ECO:0000259" key="2">
    <source>
        <dbReference type="Pfam" id="PF18317"/>
    </source>
</evidence>
<feature type="domain" description="Shikimate dehydrogenase substrate binding N-terminal" evidence="1">
    <location>
        <begin position="10"/>
        <end position="96"/>
    </location>
</feature>
<feature type="domain" description="SDH C-terminal" evidence="2">
    <location>
        <begin position="250"/>
        <end position="278"/>
    </location>
</feature>
<sequence length="289" mass="29813">MTASPTRCAVLGDPVEHSLSPALHRAAYAWLGLEGWHYDPVRVPGGTLPDFLDGLGPEWRGLSLTMPLKRELLALADERGWEVSGRARSAGGANTLVREAAGWRGDNTDLPGAVAAVRERHLGPVERVLVLGGGATAASIGLALCDLGAREVTLLVRSADRAGETLRTIAAHSSAPHVRALEPAAVQHDGGEAGGVPAADVLVSTVPADAQDPGLLSACGAALLFEAVYDPWPTPLAAAALDHRTALVSGLDLLVHQAALQVEQFTGRSVPVEVLRSAGEAALAARGHG</sequence>
<dbReference type="PANTHER" id="PTHR21089:SF1">
    <property type="entry name" value="BIFUNCTIONAL 3-DEHYDROQUINATE DEHYDRATASE_SHIKIMATE DEHYDROGENASE, CHLOROPLASTIC"/>
    <property type="match status" value="1"/>
</dbReference>
<dbReference type="GO" id="GO:0004764">
    <property type="term" value="F:shikimate 3-dehydrogenase (NADP+) activity"/>
    <property type="evidence" value="ECO:0007669"/>
    <property type="project" value="InterPro"/>
</dbReference>
<dbReference type="EMBL" id="CAEZYQ010000014">
    <property type="protein sequence ID" value="CAB4749663.1"/>
    <property type="molecule type" value="Genomic_DNA"/>
</dbReference>
<dbReference type="GO" id="GO:0050661">
    <property type="term" value="F:NADP binding"/>
    <property type="evidence" value="ECO:0007669"/>
    <property type="project" value="TreeGrafter"/>
</dbReference>
<accession>A0A6J6TT84</accession>
<dbReference type="Pfam" id="PF08501">
    <property type="entry name" value="Shikimate_dh_N"/>
    <property type="match status" value="1"/>
</dbReference>
<organism evidence="3">
    <name type="scientific">freshwater metagenome</name>
    <dbReference type="NCBI Taxonomy" id="449393"/>
    <lineage>
        <taxon>unclassified sequences</taxon>
        <taxon>metagenomes</taxon>
        <taxon>ecological metagenomes</taxon>
    </lineage>
</organism>
<dbReference type="GO" id="GO:0019632">
    <property type="term" value="P:shikimate metabolic process"/>
    <property type="evidence" value="ECO:0007669"/>
    <property type="project" value="TreeGrafter"/>
</dbReference>
<dbReference type="Gene3D" id="3.40.50.720">
    <property type="entry name" value="NAD(P)-binding Rossmann-like Domain"/>
    <property type="match status" value="1"/>
</dbReference>
<dbReference type="GO" id="GO:0009423">
    <property type="term" value="P:chorismate biosynthetic process"/>
    <property type="evidence" value="ECO:0007669"/>
    <property type="project" value="TreeGrafter"/>
</dbReference>
<dbReference type="InterPro" id="IPR036291">
    <property type="entry name" value="NAD(P)-bd_dom_sf"/>
</dbReference>